<evidence type="ECO:0000256" key="4">
    <source>
        <dbReference type="ARBA" id="ARBA00023136"/>
    </source>
</evidence>
<comment type="subcellular location">
    <subcellularLocation>
        <location evidence="5">Cell membrane</location>
        <topology evidence="5">Multi-pass membrane protein</topology>
    </subcellularLocation>
    <subcellularLocation>
        <location evidence="1">Membrane</location>
        <topology evidence="1">Multi-pass membrane protein</topology>
    </subcellularLocation>
</comment>
<feature type="transmembrane region" description="Helical" evidence="5">
    <location>
        <begin position="12"/>
        <end position="44"/>
    </location>
</feature>
<dbReference type="PANTHER" id="PTHR43483:SF3">
    <property type="entry name" value="MEMBRANE TRANSPORTER PROTEIN HI_0806-RELATED"/>
    <property type="match status" value="1"/>
</dbReference>
<protein>
    <recommendedName>
        <fullName evidence="5">Probable membrane transporter protein</fullName>
    </recommendedName>
</protein>
<keyword evidence="5" id="KW-1003">Cell membrane</keyword>
<accession>A0A3S2VN86</accession>
<dbReference type="Pfam" id="PF01925">
    <property type="entry name" value="TauE"/>
    <property type="match status" value="1"/>
</dbReference>
<gene>
    <name evidence="6" type="ORF">EOI86_18800</name>
</gene>
<dbReference type="EMBL" id="SADE01000003">
    <property type="protein sequence ID" value="RVU34888.1"/>
    <property type="molecule type" value="Genomic_DNA"/>
</dbReference>
<dbReference type="OrthoDB" id="457670at2"/>
<evidence type="ECO:0000256" key="3">
    <source>
        <dbReference type="ARBA" id="ARBA00022989"/>
    </source>
</evidence>
<evidence type="ECO:0000256" key="5">
    <source>
        <dbReference type="RuleBase" id="RU363041"/>
    </source>
</evidence>
<keyword evidence="7" id="KW-1185">Reference proteome</keyword>
<dbReference type="InterPro" id="IPR002781">
    <property type="entry name" value="TM_pro_TauE-like"/>
</dbReference>
<keyword evidence="2 5" id="KW-0812">Transmembrane</keyword>
<dbReference type="PANTHER" id="PTHR43483">
    <property type="entry name" value="MEMBRANE TRANSPORTER PROTEIN HI_0806-RELATED"/>
    <property type="match status" value="1"/>
</dbReference>
<feature type="transmembrane region" description="Helical" evidence="5">
    <location>
        <begin position="154"/>
        <end position="175"/>
    </location>
</feature>
<reference evidence="7" key="1">
    <citation type="submission" date="2019-01" db="EMBL/GenBank/DDBJ databases">
        <title>Gri0909 isolated from a small marine red alga.</title>
        <authorList>
            <person name="Kim J."/>
            <person name="Jeong S.E."/>
            <person name="Jeon C.O."/>
        </authorList>
    </citation>
    <scope>NUCLEOTIDE SEQUENCE [LARGE SCALE GENOMIC DNA]</scope>
    <source>
        <strain evidence="7">Gri0909</strain>
    </source>
</reference>
<sequence>MEITASPDEIVLLVAALLGGGVATGFLAGLFGIGGGGIAVIVLFELFSALDVPDSVRMHVSVGTALVVMLLTALRSFSAHKKRGAVDMEVIKSMGIYVVLGVMAGSTLARHADGDVMKGVWVCIAPIMAFQMFFGHKGWKLGEDIPRGLFRPIYGAVVGFASTLMSIGGGVFVSSMMKLFNRPIHQAIGTASGFGPLIGIPGVAGFIWAGWDAVGTPPLSVGYINLPGAAIVSVASILAAPFGVKVAHALSRRALEIAFGCLLMFMSIRFLVSILTT</sequence>
<evidence type="ECO:0000313" key="6">
    <source>
        <dbReference type="EMBL" id="RVU34888.1"/>
    </source>
</evidence>
<comment type="similarity">
    <text evidence="5">Belongs to the 4-toluene sulfonate uptake permease (TSUP) (TC 2.A.102) family.</text>
</comment>
<feature type="transmembrane region" description="Helical" evidence="5">
    <location>
        <begin position="187"/>
        <end position="211"/>
    </location>
</feature>
<feature type="transmembrane region" description="Helical" evidence="5">
    <location>
        <begin position="254"/>
        <end position="275"/>
    </location>
</feature>
<dbReference type="RefSeq" id="WP_127767138.1">
    <property type="nucleotide sequence ID" value="NZ_SADE01000003.1"/>
</dbReference>
<comment type="caution">
    <text evidence="6">The sequence shown here is derived from an EMBL/GenBank/DDBJ whole genome shotgun (WGS) entry which is preliminary data.</text>
</comment>
<evidence type="ECO:0000313" key="7">
    <source>
        <dbReference type="Proteomes" id="UP000287447"/>
    </source>
</evidence>
<keyword evidence="4 5" id="KW-0472">Membrane</keyword>
<evidence type="ECO:0000256" key="1">
    <source>
        <dbReference type="ARBA" id="ARBA00004141"/>
    </source>
</evidence>
<name>A0A3S2VN86_9PROT</name>
<organism evidence="6 7">
    <name type="scientific">Hwanghaeella grinnelliae</name>
    <dbReference type="NCBI Taxonomy" id="2500179"/>
    <lineage>
        <taxon>Bacteria</taxon>
        <taxon>Pseudomonadati</taxon>
        <taxon>Pseudomonadota</taxon>
        <taxon>Alphaproteobacteria</taxon>
        <taxon>Rhodospirillales</taxon>
        <taxon>Rhodospirillaceae</taxon>
        <taxon>Hwanghaeella</taxon>
    </lineage>
</organism>
<keyword evidence="3 5" id="KW-1133">Transmembrane helix</keyword>
<feature type="transmembrane region" description="Helical" evidence="5">
    <location>
        <begin position="223"/>
        <end position="242"/>
    </location>
</feature>
<dbReference type="GO" id="GO:0005886">
    <property type="term" value="C:plasma membrane"/>
    <property type="evidence" value="ECO:0007669"/>
    <property type="project" value="UniProtKB-SubCell"/>
</dbReference>
<proteinExistence type="inferred from homology"/>
<dbReference type="AlphaFoldDB" id="A0A3S2VN86"/>
<feature type="transmembrane region" description="Helical" evidence="5">
    <location>
        <begin position="56"/>
        <end position="78"/>
    </location>
</feature>
<evidence type="ECO:0000256" key="2">
    <source>
        <dbReference type="ARBA" id="ARBA00022692"/>
    </source>
</evidence>
<dbReference type="Proteomes" id="UP000287447">
    <property type="component" value="Unassembled WGS sequence"/>
</dbReference>
<feature type="transmembrane region" description="Helical" evidence="5">
    <location>
        <begin position="90"/>
        <end position="109"/>
    </location>
</feature>